<dbReference type="SUPFAM" id="SSF46600">
    <property type="entry name" value="C-terminal UvrC-binding domain of UvrB"/>
    <property type="match status" value="1"/>
</dbReference>
<dbReference type="AlphaFoldDB" id="A0A7G9GB97"/>
<dbReference type="KEGG" id="whj:H9Q79_14465"/>
<dbReference type="InterPro" id="IPR036876">
    <property type="entry name" value="UVR_dom_sf"/>
</dbReference>
<feature type="domain" description="UVR" evidence="1">
    <location>
        <begin position="81"/>
        <end position="116"/>
    </location>
</feature>
<dbReference type="Pfam" id="PF02151">
    <property type="entry name" value="UVR"/>
    <property type="match status" value="1"/>
</dbReference>
<dbReference type="Gene3D" id="4.10.860.10">
    <property type="entry name" value="UVR domain"/>
    <property type="match status" value="1"/>
</dbReference>
<dbReference type="InterPro" id="IPR001943">
    <property type="entry name" value="UVR_dom"/>
</dbReference>
<dbReference type="Proteomes" id="UP000515860">
    <property type="component" value="Chromosome"/>
</dbReference>
<dbReference type="EMBL" id="CP060635">
    <property type="protein sequence ID" value="QNM08079.1"/>
    <property type="molecule type" value="Genomic_DNA"/>
</dbReference>
<protein>
    <submittedName>
        <fullName evidence="2">UvrB/UvrC motif-containing protein</fullName>
    </submittedName>
</protein>
<keyword evidence="3" id="KW-1185">Reference proteome</keyword>
<evidence type="ECO:0000259" key="1">
    <source>
        <dbReference type="PROSITE" id="PS50151"/>
    </source>
</evidence>
<reference evidence="2 3" key="1">
    <citation type="submission" date="2020-08" db="EMBL/GenBank/DDBJ databases">
        <authorList>
            <person name="Liu C."/>
            <person name="Sun Q."/>
        </authorList>
    </citation>
    <scope>NUCLEOTIDE SEQUENCE [LARGE SCALE GENOMIC DNA]</scope>
    <source>
        <strain evidence="2 3">NSJ-29</strain>
    </source>
</reference>
<gene>
    <name evidence="2" type="ORF">H9Q79_14465</name>
</gene>
<proteinExistence type="predicted"/>
<accession>A0A7G9GB97</accession>
<evidence type="ECO:0000313" key="3">
    <source>
        <dbReference type="Proteomes" id="UP000515860"/>
    </source>
</evidence>
<dbReference type="PROSITE" id="PS50151">
    <property type="entry name" value="UVR"/>
    <property type="match status" value="1"/>
</dbReference>
<name>A0A7G9GB97_9FIRM</name>
<sequence>MKCQYCKKNEADKVFYVNWMGGIYQIAMCEECMKKMWQKAGAAGQEDTFKKYTGWWPGKLEERKPGERLFPEDAGDLLKRKRQLSALQNRLHEAAEAENYEEAARLRDDIAVIEKEVYSHENCTGSV</sequence>
<organism evidence="2 3">
    <name type="scientific">Wansuia hejianensis</name>
    <dbReference type="NCBI Taxonomy" id="2763667"/>
    <lineage>
        <taxon>Bacteria</taxon>
        <taxon>Bacillati</taxon>
        <taxon>Bacillota</taxon>
        <taxon>Clostridia</taxon>
        <taxon>Lachnospirales</taxon>
        <taxon>Lachnospiraceae</taxon>
        <taxon>Wansuia</taxon>
    </lineage>
</organism>
<evidence type="ECO:0000313" key="2">
    <source>
        <dbReference type="EMBL" id="QNM08079.1"/>
    </source>
</evidence>
<dbReference type="RefSeq" id="WP_118646797.1">
    <property type="nucleotide sequence ID" value="NZ_CP060635.1"/>
</dbReference>